<dbReference type="EMBL" id="LAZR01000617">
    <property type="protein sequence ID" value="KKN62641.1"/>
    <property type="molecule type" value="Genomic_DNA"/>
</dbReference>
<evidence type="ECO:0000256" key="7">
    <source>
        <dbReference type="ARBA" id="ARBA00023014"/>
    </source>
</evidence>
<sequence>MKKIYLDYAAITYTDRRIVRAMEPYFEKIYGNPSSIHKEGRKAKYALYQARKKIAQILNCQSTEVIFTGSGTESCNLAIFGMAENFSGKKGHIITSQIEHHAVLRPCEKLEKEGFKVTYLPVNREGIIQISDLEKAIKPETILVSIMYANNEIGTIQPVAEIGKLIKKLNIIRPPNSKIYFHIDACQAAGFLDLSVNKLEVDLLSLNGSKIYGPKGIGLLFVRLGTPIKPMILGGGQEEGLRSGTENLAGICGFAKALEIAQREKKKESARLIKLRNYLISGIEKKILKVVLNGHRERRLPNNVNVSILDIEGEAALLWLDKYGIYALTGSACDSQSLEPSHVILALGRPYEHAHGSLRFSLGRKTTKKDIDYLLKVLPRVVKTLREISPISLQFGKKSLALEKAFVKDKPHWEKR</sequence>
<organism evidence="9">
    <name type="scientific">marine sediment metagenome</name>
    <dbReference type="NCBI Taxonomy" id="412755"/>
    <lineage>
        <taxon>unclassified sequences</taxon>
        <taxon>metagenomes</taxon>
        <taxon>ecological metagenomes</taxon>
    </lineage>
</organism>
<keyword evidence="5" id="KW-0663">Pyridoxal phosphate</keyword>
<evidence type="ECO:0000256" key="2">
    <source>
        <dbReference type="ARBA" id="ARBA00006490"/>
    </source>
</evidence>
<accession>A0A0F9UN58</accession>
<dbReference type="GO" id="GO:0046872">
    <property type="term" value="F:metal ion binding"/>
    <property type="evidence" value="ECO:0007669"/>
    <property type="project" value="UniProtKB-KW"/>
</dbReference>
<proteinExistence type="inferred from homology"/>
<evidence type="ECO:0000259" key="8">
    <source>
        <dbReference type="Pfam" id="PF00266"/>
    </source>
</evidence>
<keyword evidence="7" id="KW-0411">Iron-sulfur</keyword>
<comment type="cofactor">
    <cofactor evidence="1">
        <name>pyridoxal 5'-phosphate</name>
        <dbReference type="ChEBI" id="CHEBI:597326"/>
    </cofactor>
</comment>
<evidence type="ECO:0000256" key="6">
    <source>
        <dbReference type="ARBA" id="ARBA00023004"/>
    </source>
</evidence>
<comment type="caution">
    <text evidence="9">The sequence shown here is derived from an EMBL/GenBank/DDBJ whole genome shotgun (WGS) entry which is preliminary data.</text>
</comment>
<dbReference type="SUPFAM" id="SSF53383">
    <property type="entry name" value="PLP-dependent transferases"/>
    <property type="match status" value="1"/>
</dbReference>
<dbReference type="InterPro" id="IPR016454">
    <property type="entry name" value="Cysteine_dSase"/>
</dbReference>
<keyword evidence="4" id="KW-0479">Metal-binding</keyword>
<feature type="domain" description="Aminotransferase class V" evidence="8">
    <location>
        <begin position="4"/>
        <end position="374"/>
    </location>
</feature>
<comment type="similarity">
    <text evidence="2">Belongs to the class-V pyridoxal-phosphate-dependent aminotransferase family. NifS/IscS subfamily.</text>
</comment>
<evidence type="ECO:0000256" key="3">
    <source>
        <dbReference type="ARBA" id="ARBA00022679"/>
    </source>
</evidence>
<evidence type="ECO:0000256" key="5">
    <source>
        <dbReference type="ARBA" id="ARBA00022898"/>
    </source>
</evidence>
<dbReference type="PIRSF" id="PIRSF005572">
    <property type="entry name" value="NifS"/>
    <property type="match status" value="1"/>
</dbReference>
<evidence type="ECO:0000313" key="9">
    <source>
        <dbReference type="EMBL" id="KKN62641.1"/>
    </source>
</evidence>
<dbReference type="Pfam" id="PF00266">
    <property type="entry name" value="Aminotran_5"/>
    <property type="match status" value="1"/>
</dbReference>
<dbReference type="InterPro" id="IPR000192">
    <property type="entry name" value="Aminotrans_V_dom"/>
</dbReference>
<protein>
    <recommendedName>
        <fullName evidence="8">Aminotransferase class V domain-containing protein</fullName>
    </recommendedName>
</protein>
<dbReference type="InterPro" id="IPR015422">
    <property type="entry name" value="PyrdxlP-dep_Trfase_small"/>
</dbReference>
<reference evidence="9" key="1">
    <citation type="journal article" date="2015" name="Nature">
        <title>Complex archaea that bridge the gap between prokaryotes and eukaryotes.</title>
        <authorList>
            <person name="Spang A."/>
            <person name="Saw J.H."/>
            <person name="Jorgensen S.L."/>
            <person name="Zaremba-Niedzwiedzka K."/>
            <person name="Martijn J."/>
            <person name="Lind A.E."/>
            <person name="van Eijk R."/>
            <person name="Schleper C."/>
            <person name="Guy L."/>
            <person name="Ettema T.J."/>
        </authorList>
    </citation>
    <scope>NUCLEOTIDE SEQUENCE</scope>
</reference>
<dbReference type="GO" id="GO:0051536">
    <property type="term" value="F:iron-sulfur cluster binding"/>
    <property type="evidence" value="ECO:0007669"/>
    <property type="project" value="UniProtKB-KW"/>
</dbReference>
<dbReference type="PANTHER" id="PTHR11601">
    <property type="entry name" value="CYSTEINE DESULFURYLASE FAMILY MEMBER"/>
    <property type="match status" value="1"/>
</dbReference>
<keyword evidence="6" id="KW-0408">Iron</keyword>
<keyword evidence="3" id="KW-0808">Transferase</keyword>
<dbReference type="GO" id="GO:0016782">
    <property type="term" value="F:transferase activity, transferring sulphur-containing groups"/>
    <property type="evidence" value="ECO:0007669"/>
    <property type="project" value="UniProtKB-ARBA"/>
</dbReference>
<name>A0A0F9UN58_9ZZZZ</name>
<dbReference type="FunFam" id="3.40.640.10:FF:000084">
    <property type="entry name" value="IscS-like cysteine desulfurase"/>
    <property type="match status" value="1"/>
</dbReference>
<dbReference type="Gene3D" id="3.40.640.10">
    <property type="entry name" value="Type I PLP-dependent aspartate aminotransferase-like (Major domain)"/>
    <property type="match status" value="1"/>
</dbReference>
<dbReference type="Gene3D" id="3.90.1150.10">
    <property type="entry name" value="Aspartate Aminotransferase, domain 1"/>
    <property type="match status" value="1"/>
</dbReference>
<evidence type="ECO:0000256" key="1">
    <source>
        <dbReference type="ARBA" id="ARBA00001933"/>
    </source>
</evidence>
<dbReference type="Gene3D" id="1.10.260.50">
    <property type="match status" value="1"/>
</dbReference>
<dbReference type="PANTHER" id="PTHR11601:SF34">
    <property type="entry name" value="CYSTEINE DESULFURASE"/>
    <property type="match status" value="1"/>
</dbReference>
<dbReference type="NCBIfam" id="NF002806">
    <property type="entry name" value="PRK02948.1"/>
    <property type="match status" value="1"/>
</dbReference>
<dbReference type="AlphaFoldDB" id="A0A0F9UN58"/>
<dbReference type="InterPro" id="IPR015424">
    <property type="entry name" value="PyrdxlP-dep_Trfase"/>
</dbReference>
<evidence type="ECO:0000256" key="4">
    <source>
        <dbReference type="ARBA" id="ARBA00022723"/>
    </source>
</evidence>
<gene>
    <name evidence="9" type="ORF">LCGC14_0509840</name>
</gene>
<dbReference type="InterPro" id="IPR015421">
    <property type="entry name" value="PyrdxlP-dep_Trfase_major"/>
</dbReference>